<sequence>MAAVRDRYRDIIVKMSVIVMYMVVGRPVWCPVTAGHVPNVPRNPVHNLCCRFVLARSHGGCKGTGSQSVGRAARCATFVRGGFVCVPLGPAPPPDPAPQQLDREELVLE</sequence>
<feature type="region of interest" description="Disordered" evidence="1">
    <location>
        <begin position="90"/>
        <end position="109"/>
    </location>
</feature>
<dbReference type="KEGG" id="dpl:KGM_214926"/>
<evidence type="ECO:0000256" key="1">
    <source>
        <dbReference type="SAM" id="MobiDB-lite"/>
    </source>
</evidence>
<organism evidence="2 3">
    <name type="scientific">Danaus plexippus plexippus</name>
    <dbReference type="NCBI Taxonomy" id="278856"/>
    <lineage>
        <taxon>Eukaryota</taxon>
        <taxon>Metazoa</taxon>
        <taxon>Ecdysozoa</taxon>
        <taxon>Arthropoda</taxon>
        <taxon>Hexapoda</taxon>
        <taxon>Insecta</taxon>
        <taxon>Pterygota</taxon>
        <taxon>Neoptera</taxon>
        <taxon>Endopterygota</taxon>
        <taxon>Lepidoptera</taxon>
        <taxon>Glossata</taxon>
        <taxon>Ditrysia</taxon>
        <taxon>Papilionoidea</taxon>
        <taxon>Nymphalidae</taxon>
        <taxon>Danainae</taxon>
        <taxon>Danaini</taxon>
        <taxon>Danaina</taxon>
        <taxon>Danaus</taxon>
        <taxon>Danaus</taxon>
    </lineage>
</organism>
<dbReference type="InParanoid" id="A0A212EJZ5"/>
<evidence type="ECO:0000313" key="2">
    <source>
        <dbReference type="EMBL" id="OWR41768.1"/>
    </source>
</evidence>
<name>A0A212EJZ5_DANPL</name>
<comment type="caution">
    <text evidence="2">The sequence shown here is derived from an EMBL/GenBank/DDBJ whole genome shotgun (WGS) entry which is preliminary data.</text>
</comment>
<accession>A0A212EJZ5</accession>
<proteinExistence type="predicted"/>
<protein>
    <submittedName>
        <fullName evidence="2">Uncharacterized protein</fullName>
    </submittedName>
</protein>
<keyword evidence="3" id="KW-1185">Reference proteome</keyword>
<gene>
    <name evidence="2" type="ORF">KGM_214926</name>
</gene>
<dbReference type="AlphaFoldDB" id="A0A212EJZ5"/>
<dbReference type="Proteomes" id="UP000007151">
    <property type="component" value="Unassembled WGS sequence"/>
</dbReference>
<reference evidence="2 3" key="1">
    <citation type="journal article" date="2011" name="Cell">
        <title>The monarch butterfly genome yields insights into long-distance migration.</title>
        <authorList>
            <person name="Zhan S."/>
            <person name="Merlin C."/>
            <person name="Boore J.L."/>
            <person name="Reppert S.M."/>
        </authorList>
    </citation>
    <scope>NUCLEOTIDE SEQUENCE [LARGE SCALE GENOMIC DNA]</scope>
    <source>
        <strain evidence="2">F-2</strain>
    </source>
</reference>
<dbReference type="EMBL" id="AGBW02014381">
    <property type="protein sequence ID" value="OWR41768.1"/>
    <property type="molecule type" value="Genomic_DNA"/>
</dbReference>
<evidence type="ECO:0000313" key="3">
    <source>
        <dbReference type="Proteomes" id="UP000007151"/>
    </source>
</evidence>